<dbReference type="CDD" id="cd11448">
    <property type="entry name" value="bHLH_AtFAMA_like"/>
    <property type="match status" value="1"/>
</dbReference>
<reference evidence="6" key="2">
    <citation type="journal article" date="2022" name="Hortic Res">
        <title>The genome of Dioscorea zingiberensis sheds light on the biosynthesis, origin and evolution of the medicinally important diosgenin saponins.</title>
        <authorList>
            <person name="Li Y."/>
            <person name="Tan C."/>
            <person name="Li Z."/>
            <person name="Guo J."/>
            <person name="Li S."/>
            <person name="Chen X."/>
            <person name="Wang C."/>
            <person name="Dai X."/>
            <person name="Yang H."/>
            <person name="Song W."/>
            <person name="Hou L."/>
            <person name="Xu J."/>
            <person name="Tong Z."/>
            <person name="Xu A."/>
            <person name="Yuan X."/>
            <person name="Wang W."/>
            <person name="Yang Q."/>
            <person name="Chen L."/>
            <person name="Sun Z."/>
            <person name="Wang K."/>
            <person name="Pan B."/>
            <person name="Chen J."/>
            <person name="Bao Y."/>
            <person name="Liu F."/>
            <person name="Qi X."/>
            <person name="Gang D.R."/>
            <person name="Wen J."/>
            <person name="Li J."/>
        </authorList>
    </citation>
    <scope>NUCLEOTIDE SEQUENCE</scope>
    <source>
        <strain evidence="6">Dzin_1.0</strain>
    </source>
</reference>
<gene>
    <name evidence="6" type="ORF">J5N97_017913</name>
</gene>
<dbReference type="GO" id="GO:0045893">
    <property type="term" value="P:positive regulation of DNA-templated transcription"/>
    <property type="evidence" value="ECO:0007669"/>
    <property type="project" value="TreeGrafter"/>
</dbReference>
<dbReference type="SMART" id="SM00353">
    <property type="entry name" value="HLH"/>
    <property type="match status" value="1"/>
</dbReference>
<evidence type="ECO:0000259" key="5">
    <source>
        <dbReference type="PROSITE" id="PS50888"/>
    </source>
</evidence>
<reference evidence="6" key="1">
    <citation type="submission" date="2021-03" db="EMBL/GenBank/DDBJ databases">
        <authorList>
            <person name="Li Z."/>
            <person name="Yang C."/>
        </authorList>
    </citation>
    <scope>NUCLEOTIDE SEQUENCE</scope>
    <source>
        <strain evidence="6">Dzin_1.0</strain>
        <tissue evidence="6">Leaf</tissue>
    </source>
</reference>
<keyword evidence="4" id="KW-0804">Transcription</keyword>
<dbReference type="GO" id="GO:0003677">
    <property type="term" value="F:DNA binding"/>
    <property type="evidence" value="ECO:0007669"/>
    <property type="project" value="UniProtKB-KW"/>
</dbReference>
<comment type="caution">
    <text evidence="6">The sequence shown here is derived from an EMBL/GenBank/DDBJ whole genome shotgun (WGS) entry which is preliminary data.</text>
</comment>
<comment type="similarity">
    <text evidence="1">Belongs to the bHLH protein family.</text>
</comment>
<evidence type="ECO:0000313" key="7">
    <source>
        <dbReference type="Proteomes" id="UP001085076"/>
    </source>
</evidence>
<dbReference type="GO" id="GO:0005634">
    <property type="term" value="C:nucleus"/>
    <property type="evidence" value="ECO:0007669"/>
    <property type="project" value="TreeGrafter"/>
</dbReference>
<dbReference type="InterPro" id="IPR044283">
    <property type="entry name" value="FAMA/SPEECHLESS/MUTE-like"/>
</dbReference>
<dbReference type="SUPFAM" id="SSF47459">
    <property type="entry name" value="HLH, helix-loop-helix DNA-binding domain"/>
    <property type="match status" value="1"/>
</dbReference>
<keyword evidence="7" id="KW-1185">Reference proteome</keyword>
<sequence length="386" mass="44157">MALETVVFPQGFFDHACKELVAIGGEWISSEFDVLVNDNWKEPYKSTEISTKRKRRQSKSFKNKEELESQRMIHIAAERNRRRLMNEYLAVLRSLMPPSYVQRGDQASIIGGAINYVKELEQLLQSLEAHKRMKQGLNACSSSHGSDEVVEMMKIADIEVKMVESHASLKVLLKKRPKQLLKIVSGLQGLKLTTFHLNITTVDQMVLYSFSLKDYIRQPSFFPLSDIKTLAYYYHRNHSHLFPSSVRHHVRRYSADQQSEISQISTSGSKRNISKWALGSILTLMFPFWTHQWKNLEGEVEIAAETVEKVATIVEKVSSGMADKLQEDGKLKHTILSVEKVSKEIAEEAHLALDIVHKMEDLKDEVDIFIDPILEPKSLMESNKGN</sequence>
<dbReference type="AlphaFoldDB" id="A0A9D5HGY8"/>
<accession>A0A9D5HGY8</accession>
<proteinExistence type="inferred from homology"/>
<dbReference type="Proteomes" id="UP001085076">
    <property type="component" value="Miscellaneous, Linkage group lg04"/>
</dbReference>
<evidence type="ECO:0000313" key="6">
    <source>
        <dbReference type="EMBL" id="KAJ0975948.1"/>
    </source>
</evidence>
<dbReference type="GO" id="GO:0010052">
    <property type="term" value="P:guard cell differentiation"/>
    <property type="evidence" value="ECO:0007669"/>
    <property type="project" value="InterPro"/>
</dbReference>
<protein>
    <recommendedName>
        <fullName evidence="5">BHLH domain-containing protein</fullName>
    </recommendedName>
</protein>
<evidence type="ECO:0000256" key="3">
    <source>
        <dbReference type="ARBA" id="ARBA00023125"/>
    </source>
</evidence>
<evidence type="ECO:0000256" key="4">
    <source>
        <dbReference type="ARBA" id="ARBA00023163"/>
    </source>
</evidence>
<keyword evidence="2" id="KW-0805">Transcription regulation</keyword>
<dbReference type="InterPro" id="IPR011598">
    <property type="entry name" value="bHLH_dom"/>
</dbReference>
<dbReference type="EMBL" id="JAGGNH010000004">
    <property type="protein sequence ID" value="KAJ0975948.1"/>
    <property type="molecule type" value="Genomic_DNA"/>
</dbReference>
<dbReference type="PROSITE" id="PS50888">
    <property type="entry name" value="BHLH"/>
    <property type="match status" value="1"/>
</dbReference>
<dbReference type="Gene3D" id="4.10.280.10">
    <property type="entry name" value="Helix-loop-helix DNA-binding domain"/>
    <property type="match status" value="1"/>
</dbReference>
<dbReference type="InterPro" id="IPR036638">
    <property type="entry name" value="HLH_DNA-bd_sf"/>
</dbReference>
<name>A0A9D5HGY8_9LILI</name>
<feature type="domain" description="BHLH" evidence="5">
    <location>
        <begin position="69"/>
        <end position="120"/>
    </location>
</feature>
<dbReference type="GO" id="GO:0003700">
    <property type="term" value="F:DNA-binding transcription factor activity"/>
    <property type="evidence" value="ECO:0007669"/>
    <property type="project" value="InterPro"/>
</dbReference>
<evidence type="ECO:0000256" key="1">
    <source>
        <dbReference type="ARBA" id="ARBA00005510"/>
    </source>
</evidence>
<dbReference type="PANTHER" id="PTHR46684:SF16">
    <property type="entry name" value="TRANSCRIPTION FACTOR BHLH67-LIKE ISOFORM X2"/>
    <property type="match status" value="1"/>
</dbReference>
<keyword evidence="3" id="KW-0238">DNA-binding</keyword>
<organism evidence="6 7">
    <name type="scientific">Dioscorea zingiberensis</name>
    <dbReference type="NCBI Taxonomy" id="325984"/>
    <lineage>
        <taxon>Eukaryota</taxon>
        <taxon>Viridiplantae</taxon>
        <taxon>Streptophyta</taxon>
        <taxon>Embryophyta</taxon>
        <taxon>Tracheophyta</taxon>
        <taxon>Spermatophyta</taxon>
        <taxon>Magnoliopsida</taxon>
        <taxon>Liliopsida</taxon>
        <taxon>Dioscoreales</taxon>
        <taxon>Dioscoreaceae</taxon>
        <taxon>Dioscorea</taxon>
    </lineage>
</organism>
<dbReference type="Pfam" id="PF00010">
    <property type="entry name" value="HLH"/>
    <property type="match status" value="1"/>
</dbReference>
<dbReference type="OrthoDB" id="684567at2759"/>
<dbReference type="PANTHER" id="PTHR46684">
    <property type="entry name" value="TRANSCRIPTION FACTOR FAMA"/>
    <property type="match status" value="1"/>
</dbReference>
<evidence type="ECO:0000256" key="2">
    <source>
        <dbReference type="ARBA" id="ARBA00023015"/>
    </source>
</evidence>
<dbReference type="GO" id="GO:0046983">
    <property type="term" value="F:protein dimerization activity"/>
    <property type="evidence" value="ECO:0007669"/>
    <property type="project" value="InterPro"/>
</dbReference>